<feature type="repeat" description="PPR" evidence="2">
    <location>
        <begin position="37"/>
        <end position="71"/>
    </location>
</feature>
<gene>
    <name evidence="3" type="ORF">IFM89_004238</name>
</gene>
<dbReference type="Gene3D" id="1.25.40.10">
    <property type="entry name" value="Tetratricopeptide repeat domain"/>
    <property type="match status" value="1"/>
</dbReference>
<dbReference type="InterPro" id="IPR046960">
    <property type="entry name" value="PPR_At4g14850-like_plant"/>
</dbReference>
<protein>
    <recommendedName>
        <fullName evidence="5">Pentatricopeptide repeat-containing protein</fullName>
    </recommendedName>
</protein>
<dbReference type="OrthoDB" id="1937829at2759"/>
<dbReference type="EMBL" id="JADFTS010000003">
    <property type="protein sequence ID" value="KAF9612828.1"/>
    <property type="molecule type" value="Genomic_DNA"/>
</dbReference>
<keyword evidence="4" id="KW-1185">Reference proteome</keyword>
<organism evidence="3 4">
    <name type="scientific">Coptis chinensis</name>
    <dbReference type="NCBI Taxonomy" id="261450"/>
    <lineage>
        <taxon>Eukaryota</taxon>
        <taxon>Viridiplantae</taxon>
        <taxon>Streptophyta</taxon>
        <taxon>Embryophyta</taxon>
        <taxon>Tracheophyta</taxon>
        <taxon>Spermatophyta</taxon>
        <taxon>Magnoliopsida</taxon>
        <taxon>Ranunculales</taxon>
        <taxon>Ranunculaceae</taxon>
        <taxon>Coptidoideae</taxon>
        <taxon>Coptis</taxon>
    </lineage>
</organism>
<dbReference type="Pfam" id="PF01535">
    <property type="entry name" value="PPR"/>
    <property type="match status" value="2"/>
</dbReference>
<dbReference type="NCBIfam" id="TIGR00756">
    <property type="entry name" value="PPR"/>
    <property type="match status" value="1"/>
</dbReference>
<dbReference type="GO" id="GO:0003723">
    <property type="term" value="F:RNA binding"/>
    <property type="evidence" value="ECO:0007669"/>
    <property type="project" value="InterPro"/>
</dbReference>
<dbReference type="PROSITE" id="PS51375">
    <property type="entry name" value="PPR"/>
    <property type="match status" value="1"/>
</dbReference>
<reference evidence="3 4" key="1">
    <citation type="submission" date="2020-10" db="EMBL/GenBank/DDBJ databases">
        <title>The Coptis chinensis genome and diversification of protoberbering-type alkaloids.</title>
        <authorList>
            <person name="Wang B."/>
            <person name="Shu S."/>
            <person name="Song C."/>
            <person name="Liu Y."/>
        </authorList>
    </citation>
    <scope>NUCLEOTIDE SEQUENCE [LARGE SCALE GENOMIC DNA]</scope>
    <source>
        <strain evidence="3">HL-2020</strain>
        <tissue evidence="3">Leaf</tissue>
    </source>
</reference>
<evidence type="ECO:0000256" key="2">
    <source>
        <dbReference type="PROSITE-ProRule" id="PRU00708"/>
    </source>
</evidence>
<dbReference type="PROSITE" id="PS51257">
    <property type="entry name" value="PROKAR_LIPOPROTEIN"/>
    <property type="match status" value="1"/>
</dbReference>
<evidence type="ECO:0000256" key="1">
    <source>
        <dbReference type="ARBA" id="ARBA00022737"/>
    </source>
</evidence>
<evidence type="ECO:0008006" key="5">
    <source>
        <dbReference type="Google" id="ProtNLM"/>
    </source>
</evidence>
<sequence>MREAGIMPDSVALATIASACAQLGNLDIAKTMHGFISKAVWNTMIHQCVKHENLGEAQNLFKTMPDKDVVSWNTMIGGLSQMDQMYHFGLLDLITRFETNLNPTMSGMRTRCL</sequence>
<dbReference type="GO" id="GO:0009451">
    <property type="term" value="P:RNA modification"/>
    <property type="evidence" value="ECO:0007669"/>
    <property type="project" value="InterPro"/>
</dbReference>
<evidence type="ECO:0000313" key="4">
    <source>
        <dbReference type="Proteomes" id="UP000631114"/>
    </source>
</evidence>
<dbReference type="AlphaFoldDB" id="A0A835IA82"/>
<comment type="caution">
    <text evidence="3">The sequence shown here is derived from an EMBL/GenBank/DDBJ whole genome shotgun (WGS) entry which is preliminary data.</text>
</comment>
<accession>A0A835IA82</accession>
<dbReference type="InterPro" id="IPR002885">
    <property type="entry name" value="PPR_rpt"/>
</dbReference>
<name>A0A835IA82_9MAGN</name>
<proteinExistence type="predicted"/>
<dbReference type="Proteomes" id="UP000631114">
    <property type="component" value="Unassembled WGS sequence"/>
</dbReference>
<dbReference type="InterPro" id="IPR011990">
    <property type="entry name" value="TPR-like_helical_dom_sf"/>
</dbReference>
<evidence type="ECO:0000313" key="3">
    <source>
        <dbReference type="EMBL" id="KAF9612828.1"/>
    </source>
</evidence>
<dbReference type="PANTHER" id="PTHR47926">
    <property type="entry name" value="PENTATRICOPEPTIDE REPEAT-CONTAINING PROTEIN"/>
    <property type="match status" value="1"/>
</dbReference>
<keyword evidence="1" id="KW-0677">Repeat</keyword>